<evidence type="ECO:0000313" key="1">
    <source>
        <dbReference type="EMBL" id="GAA0506068.1"/>
    </source>
</evidence>
<name>A0ABN1BWW3_9DEIO</name>
<accession>A0ABN1BWW3</accession>
<dbReference type="EMBL" id="BAAADB010000010">
    <property type="protein sequence ID" value="GAA0506068.1"/>
    <property type="molecule type" value="Genomic_DNA"/>
</dbReference>
<organism evidence="1 2">
    <name type="scientific">Deinococcus depolymerans</name>
    <dbReference type="NCBI Taxonomy" id="392408"/>
    <lineage>
        <taxon>Bacteria</taxon>
        <taxon>Thermotogati</taxon>
        <taxon>Deinococcota</taxon>
        <taxon>Deinococci</taxon>
        <taxon>Deinococcales</taxon>
        <taxon>Deinococcaceae</taxon>
        <taxon>Deinococcus</taxon>
    </lineage>
</organism>
<dbReference type="Gene3D" id="3.40.630.10">
    <property type="entry name" value="Zn peptidases"/>
    <property type="match status" value="1"/>
</dbReference>
<protein>
    <submittedName>
        <fullName evidence="1">Uncharacterized protein</fullName>
    </submittedName>
</protein>
<comment type="caution">
    <text evidence="1">The sequence shown here is derived from an EMBL/GenBank/DDBJ whole genome shotgun (WGS) entry which is preliminary data.</text>
</comment>
<gene>
    <name evidence="1" type="ORF">GCM10008937_12410</name>
</gene>
<dbReference type="Proteomes" id="UP001500191">
    <property type="component" value="Unassembled WGS sequence"/>
</dbReference>
<dbReference type="SUPFAM" id="SSF53187">
    <property type="entry name" value="Zn-dependent exopeptidases"/>
    <property type="match status" value="1"/>
</dbReference>
<sequence length="91" mass="9785">MERRERGILAGVSKKQKKADAAPAATVTDLRLDVLTHLSNLPGVPGQEDAVRDFVLAELQGLADEVRVDAMGNVIARRAARPGRARWPSAS</sequence>
<reference evidence="1 2" key="1">
    <citation type="journal article" date="2019" name="Int. J. Syst. Evol. Microbiol.">
        <title>The Global Catalogue of Microorganisms (GCM) 10K type strain sequencing project: providing services to taxonomists for standard genome sequencing and annotation.</title>
        <authorList>
            <consortium name="The Broad Institute Genomics Platform"/>
            <consortium name="The Broad Institute Genome Sequencing Center for Infectious Disease"/>
            <person name="Wu L."/>
            <person name="Ma J."/>
        </authorList>
    </citation>
    <scope>NUCLEOTIDE SEQUENCE [LARGE SCALE GENOMIC DNA]</scope>
    <source>
        <strain evidence="1 2">JCM 14368</strain>
    </source>
</reference>
<proteinExistence type="predicted"/>
<keyword evidence="2" id="KW-1185">Reference proteome</keyword>
<evidence type="ECO:0000313" key="2">
    <source>
        <dbReference type="Proteomes" id="UP001500191"/>
    </source>
</evidence>